<gene>
    <name evidence="4" type="ORF">LY90DRAFT_674487</name>
</gene>
<dbReference type="InterPro" id="IPR040151">
    <property type="entry name" value="Gfd2/YDR514C-like"/>
</dbReference>
<dbReference type="SUPFAM" id="SSF53098">
    <property type="entry name" value="Ribonuclease H-like"/>
    <property type="match status" value="1"/>
</dbReference>
<dbReference type="STRING" id="1754190.A0A1Y2AW90"/>
<sequence length="320" mass="38743">MFYKDFWDNQRYDVKDCVWFIDTLQKKIDDKKLFISIDTESYEFEHDKLTEFGWSIFKKNGEIIKNRHLIVKENMEYHNKVYVPDNRDHYNFGKSEIKELKEIIRELNEDLKKVNYIVGQGINNDIKDLKEINVDISKYKKMRATTVYEYGIIETMDLYMGYNTCYKHAKLEDELNNLNISYERLHNAGNDAYYTMKFFVEVLKKFDIHRLKYRSFLRRPSYTPSNNTKKEQEVEVEIEKEWIENDENNTRDKKDKDQDKEKNKRDQKNKKDKKIFHFKNDNLEIDLDDDDEDDLDGGEDFDSSELQAIMKEVEELDFSD</sequence>
<comment type="caution">
    <text evidence="4">The sequence shown here is derived from an EMBL/GenBank/DDBJ whole genome shotgun (WGS) entry which is preliminary data.</text>
</comment>
<evidence type="ECO:0000256" key="1">
    <source>
        <dbReference type="SAM" id="Coils"/>
    </source>
</evidence>
<organism evidence="4 5">
    <name type="scientific">Neocallimastix californiae</name>
    <dbReference type="NCBI Taxonomy" id="1754190"/>
    <lineage>
        <taxon>Eukaryota</taxon>
        <taxon>Fungi</taxon>
        <taxon>Fungi incertae sedis</taxon>
        <taxon>Chytridiomycota</taxon>
        <taxon>Chytridiomycota incertae sedis</taxon>
        <taxon>Neocallimastigomycetes</taxon>
        <taxon>Neocallimastigales</taxon>
        <taxon>Neocallimastigaceae</taxon>
        <taxon>Neocallimastix</taxon>
    </lineage>
</organism>
<feature type="region of interest" description="Disordered" evidence="2">
    <location>
        <begin position="285"/>
        <end position="304"/>
    </location>
</feature>
<feature type="coiled-coil region" evidence="1">
    <location>
        <begin position="90"/>
        <end position="117"/>
    </location>
</feature>
<dbReference type="InterPro" id="IPR036397">
    <property type="entry name" value="RNaseH_sf"/>
</dbReference>
<keyword evidence="1" id="KW-0175">Coiled coil</keyword>
<dbReference type="InterPro" id="IPR048519">
    <property type="entry name" value="Gfd2/YDR514C-like_C"/>
</dbReference>
<feature type="domain" description="Gfd2/YDR514C-like C-terminal" evidence="3">
    <location>
        <begin position="34"/>
        <end position="201"/>
    </location>
</feature>
<protein>
    <recommendedName>
        <fullName evidence="3">Gfd2/YDR514C-like C-terminal domain-containing protein</fullName>
    </recommendedName>
</protein>
<dbReference type="InterPro" id="IPR012337">
    <property type="entry name" value="RNaseH-like_sf"/>
</dbReference>
<dbReference type="AlphaFoldDB" id="A0A1Y2AW90"/>
<evidence type="ECO:0000313" key="5">
    <source>
        <dbReference type="Proteomes" id="UP000193920"/>
    </source>
</evidence>
<dbReference type="Proteomes" id="UP000193920">
    <property type="component" value="Unassembled WGS sequence"/>
</dbReference>
<evidence type="ECO:0000256" key="2">
    <source>
        <dbReference type="SAM" id="MobiDB-lite"/>
    </source>
</evidence>
<reference evidence="4 5" key="1">
    <citation type="submission" date="2016-08" db="EMBL/GenBank/DDBJ databases">
        <title>A Parts List for Fungal Cellulosomes Revealed by Comparative Genomics.</title>
        <authorList>
            <consortium name="DOE Joint Genome Institute"/>
            <person name="Haitjema C.H."/>
            <person name="Gilmore S.P."/>
            <person name="Henske J.K."/>
            <person name="Solomon K.V."/>
            <person name="De Groot R."/>
            <person name="Kuo A."/>
            <person name="Mondo S.J."/>
            <person name="Salamov A.A."/>
            <person name="Labutti K."/>
            <person name="Zhao Z."/>
            <person name="Chiniquy J."/>
            <person name="Barry K."/>
            <person name="Brewer H.M."/>
            <person name="Purvine S.O."/>
            <person name="Wright A.T."/>
            <person name="Boxma B."/>
            <person name="Van Alen T."/>
            <person name="Hackstein J.H."/>
            <person name="Baker S.E."/>
            <person name="Grigoriev I.V."/>
            <person name="O'Malley M.A."/>
        </authorList>
    </citation>
    <scope>NUCLEOTIDE SEQUENCE [LARGE SCALE GENOMIC DNA]</scope>
    <source>
        <strain evidence="4 5">G1</strain>
    </source>
</reference>
<keyword evidence="5" id="KW-1185">Reference proteome</keyword>
<dbReference type="EMBL" id="MCOG01000198">
    <property type="protein sequence ID" value="ORY26828.1"/>
    <property type="molecule type" value="Genomic_DNA"/>
</dbReference>
<accession>A0A1Y2AW90</accession>
<dbReference type="OrthoDB" id="2145921at2759"/>
<feature type="compositionally biased region" description="Acidic residues" evidence="2">
    <location>
        <begin position="285"/>
        <end position="303"/>
    </location>
</feature>
<dbReference type="PANTHER" id="PTHR28083:SF1">
    <property type="entry name" value="GOOD FOR FULL DBP5 ACTIVITY PROTEIN 2"/>
    <property type="match status" value="1"/>
</dbReference>
<dbReference type="GO" id="GO:0003676">
    <property type="term" value="F:nucleic acid binding"/>
    <property type="evidence" value="ECO:0007669"/>
    <property type="project" value="InterPro"/>
</dbReference>
<evidence type="ECO:0000313" key="4">
    <source>
        <dbReference type="EMBL" id="ORY26828.1"/>
    </source>
</evidence>
<feature type="region of interest" description="Disordered" evidence="2">
    <location>
        <begin position="247"/>
        <end position="275"/>
    </location>
</feature>
<dbReference type="Gene3D" id="3.30.420.10">
    <property type="entry name" value="Ribonuclease H-like superfamily/Ribonuclease H"/>
    <property type="match status" value="1"/>
</dbReference>
<proteinExistence type="predicted"/>
<feature type="compositionally biased region" description="Basic and acidic residues" evidence="2">
    <location>
        <begin position="247"/>
        <end position="266"/>
    </location>
</feature>
<dbReference type="Pfam" id="PF21762">
    <property type="entry name" value="DEDDh_C"/>
    <property type="match status" value="1"/>
</dbReference>
<dbReference type="PANTHER" id="PTHR28083">
    <property type="entry name" value="GOOD FOR FULL DBP5 ACTIVITY PROTEIN 2"/>
    <property type="match status" value="1"/>
</dbReference>
<dbReference type="GO" id="GO:0005634">
    <property type="term" value="C:nucleus"/>
    <property type="evidence" value="ECO:0007669"/>
    <property type="project" value="TreeGrafter"/>
</dbReference>
<evidence type="ECO:0000259" key="3">
    <source>
        <dbReference type="Pfam" id="PF21762"/>
    </source>
</evidence>
<name>A0A1Y2AW90_9FUNG</name>